<keyword evidence="2" id="KW-1185">Reference proteome</keyword>
<gene>
    <name evidence="1" type="ORF">GCM10022279_30720</name>
</gene>
<dbReference type="Proteomes" id="UP001501627">
    <property type="component" value="Unassembled WGS sequence"/>
</dbReference>
<protein>
    <recommendedName>
        <fullName evidence="3">Prepilin-type cleavage/methylation domain-containing protein</fullName>
    </recommendedName>
</protein>
<comment type="caution">
    <text evidence="1">The sequence shown here is derived from an EMBL/GenBank/DDBJ whole genome shotgun (WGS) entry which is preliminary data.</text>
</comment>
<organism evidence="1 2">
    <name type="scientific">Comamonas faecalis</name>
    <dbReference type="NCBI Taxonomy" id="1387849"/>
    <lineage>
        <taxon>Bacteria</taxon>
        <taxon>Pseudomonadati</taxon>
        <taxon>Pseudomonadota</taxon>
        <taxon>Betaproteobacteria</taxon>
        <taxon>Burkholderiales</taxon>
        <taxon>Comamonadaceae</taxon>
        <taxon>Comamonas</taxon>
    </lineage>
</organism>
<sequence>MVGIAIGLLVVAMAMSALMVSRGVTGTVSDASSIQQQAAYAMRIIGKQLRQTGSLELDLSPGTTAADISYLEPVAFVIKDGDFDAETTSIEGKDNPGSNEYKLSTGYSNYKEKLFPDGAEDSLARDCLGASPSDTLIQSNFILKDAALRCASASGTAQPIIDNVADFQVRYLLQENVSTGNPTIRYVDAATVGDNWPRVQAVEVCLVLYGAERIDMPAGSSYAGCDGTAVDMTTLTGTRAQRMHLAFRNVFQLRSQGLIGTIFTEATP</sequence>
<evidence type="ECO:0000313" key="1">
    <source>
        <dbReference type="EMBL" id="GAA4004543.1"/>
    </source>
</evidence>
<evidence type="ECO:0008006" key="3">
    <source>
        <dbReference type="Google" id="ProtNLM"/>
    </source>
</evidence>
<dbReference type="EMBL" id="BAABBP010000039">
    <property type="protein sequence ID" value="GAA4004543.1"/>
    <property type="molecule type" value="Genomic_DNA"/>
</dbReference>
<dbReference type="InterPro" id="IPR032092">
    <property type="entry name" value="PilW"/>
</dbReference>
<evidence type="ECO:0000313" key="2">
    <source>
        <dbReference type="Proteomes" id="UP001501627"/>
    </source>
</evidence>
<dbReference type="Pfam" id="PF16074">
    <property type="entry name" value="PilW"/>
    <property type="match status" value="1"/>
</dbReference>
<accession>A0ABP7RZT0</accession>
<name>A0ABP7RZT0_9BURK</name>
<reference evidence="2" key="1">
    <citation type="journal article" date="2019" name="Int. J. Syst. Evol. Microbiol.">
        <title>The Global Catalogue of Microorganisms (GCM) 10K type strain sequencing project: providing services to taxonomists for standard genome sequencing and annotation.</title>
        <authorList>
            <consortium name="The Broad Institute Genomics Platform"/>
            <consortium name="The Broad Institute Genome Sequencing Center for Infectious Disease"/>
            <person name="Wu L."/>
            <person name="Ma J."/>
        </authorList>
    </citation>
    <scope>NUCLEOTIDE SEQUENCE [LARGE SCALE GENOMIC DNA]</scope>
    <source>
        <strain evidence="2">JCM 17561</strain>
    </source>
</reference>
<proteinExistence type="predicted"/>